<dbReference type="STRING" id="72664.V4L0S5"/>
<dbReference type="eggNOG" id="ENOG502RZP7">
    <property type="taxonomic scope" value="Eukaryota"/>
</dbReference>
<dbReference type="PANTHER" id="PTHR18829:SF0">
    <property type="entry name" value="PROTEIN YAE1 HOMOLOG"/>
    <property type="match status" value="1"/>
</dbReference>
<dbReference type="AlphaFoldDB" id="V4L0S5"/>
<proteinExistence type="predicted"/>
<sequence>MSIERDHATQQQPPNSSTLVAHPSGSNDGEGDRHVSAGEVSYDRPSFARSDGHNDGKPNFAKELYKESLQLSKPGNDDHSLEDLDGSFFGSSDEESSEAYSMNKDSEKRLEQFRMAGYRDGITAGKEAAAQEGYNVGYKESVLAGYKFGFVRGVSSALAFLPDELREKLIDEQETKEKFQKLHDSVHALSTEAAMK</sequence>
<keyword evidence="3" id="KW-0963">Cytoplasm</keyword>
<evidence type="ECO:0000259" key="6">
    <source>
        <dbReference type="Pfam" id="PF09811"/>
    </source>
</evidence>
<keyword evidence="8" id="KW-1185">Reference proteome</keyword>
<comment type="subcellular location">
    <subcellularLocation>
        <location evidence="2">Cytoplasm</location>
    </subcellularLocation>
    <subcellularLocation>
        <location evidence="1">Nucleus</location>
    </subcellularLocation>
</comment>
<name>V4L0S5_EUTSA</name>
<evidence type="ECO:0000256" key="4">
    <source>
        <dbReference type="ARBA" id="ARBA00023242"/>
    </source>
</evidence>
<accession>V4L0S5</accession>
<dbReference type="OMA" id="GTEIAQH"/>
<dbReference type="InterPro" id="IPR038881">
    <property type="entry name" value="Yae1-like"/>
</dbReference>
<dbReference type="GO" id="GO:0005737">
    <property type="term" value="C:cytoplasm"/>
    <property type="evidence" value="ECO:0007669"/>
    <property type="project" value="UniProtKB-SubCell"/>
</dbReference>
<dbReference type="Gramene" id="ESQ33328">
    <property type="protein sequence ID" value="ESQ33328"/>
    <property type="gene ID" value="EUTSA_v10009671mg"/>
</dbReference>
<dbReference type="Pfam" id="PF09811">
    <property type="entry name" value="Yae1_N"/>
    <property type="match status" value="1"/>
</dbReference>
<evidence type="ECO:0000256" key="2">
    <source>
        <dbReference type="ARBA" id="ARBA00004496"/>
    </source>
</evidence>
<dbReference type="Proteomes" id="UP000030689">
    <property type="component" value="Unassembled WGS sequence"/>
</dbReference>
<organism evidence="7 8">
    <name type="scientific">Eutrema salsugineum</name>
    <name type="common">Saltwater cress</name>
    <name type="synonym">Sisymbrium salsugineum</name>
    <dbReference type="NCBI Taxonomy" id="72664"/>
    <lineage>
        <taxon>Eukaryota</taxon>
        <taxon>Viridiplantae</taxon>
        <taxon>Streptophyta</taxon>
        <taxon>Embryophyta</taxon>
        <taxon>Tracheophyta</taxon>
        <taxon>Spermatophyta</taxon>
        <taxon>Magnoliopsida</taxon>
        <taxon>eudicotyledons</taxon>
        <taxon>Gunneridae</taxon>
        <taxon>Pentapetalae</taxon>
        <taxon>rosids</taxon>
        <taxon>malvids</taxon>
        <taxon>Brassicales</taxon>
        <taxon>Brassicaceae</taxon>
        <taxon>Eutremeae</taxon>
        <taxon>Eutrema</taxon>
    </lineage>
</organism>
<feature type="region of interest" description="Disordered" evidence="5">
    <location>
        <begin position="1"/>
        <end position="106"/>
    </location>
</feature>
<feature type="non-terminal residue" evidence="7">
    <location>
        <position position="196"/>
    </location>
</feature>
<dbReference type="GO" id="GO:0005634">
    <property type="term" value="C:nucleus"/>
    <property type="evidence" value="ECO:0007669"/>
    <property type="project" value="UniProtKB-SubCell"/>
</dbReference>
<gene>
    <name evidence="7" type="ORF">EUTSA_v10009671mg</name>
</gene>
<evidence type="ECO:0000256" key="5">
    <source>
        <dbReference type="SAM" id="MobiDB-lite"/>
    </source>
</evidence>
<evidence type="ECO:0000313" key="7">
    <source>
        <dbReference type="EMBL" id="ESQ33328.1"/>
    </source>
</evidence>
<dbReference type="OrthoDB" id="20086at2759"/>
<dbReference type="EMBL" id="KI517683">
    <property type="protein sequence ID" value="ESQ33328.1"/>
    <property type="molecule type" value="Genomic_DNA"/>
</dbReference>
<evidence type="ECO:0000313" key="8">
    <source>
        <dbReference type="Proteomes" id="UP000030689"/>
    </source>
</evidence>
<dbReference type="KEGG" id="eus:EUTSA_v10009671mg"/>
<evidence type="ECO:0000256" key="3">
    <source>
        <dbReference type="ARBA" id="ARBA00022490"/>
    </source>
</evidence>
<dbReference type="PANTHER" id="PTHR18829">
    <property type="entry name" value="PROTEIN YAE1 HOMOLOG"/>
    <property type="match status" value="1"/>
</dbReference>
<feature type="compositionally biased region" description="Polar residues" evidence="5">
    <location>
        <begin position="9"/>
        <end position="27"/>
    </location>
</feature>
<dbReference type="InterPro" id="IPR019191">
    <property type="entry name" value="Essential_protein_Yae1_N"/>
</dbReference>
<keyword evidence="4" id="KW-0539">Nucleus</keyword>
<evidence type="ECO:0000256" key="1">
    <source>
        <dbReference type="ARBA" id="ARBA00004123"/>
    </source>
</evidence>
<protein>
    <recommendedName>
        <fullName evidence="6">Essential protein Yae1 N-terminal domain-containing protein</fullName>
    </recommendedName>
</protein>
<feature type="domain" description="Essential protein Yae1 N-terminal" evidence="6">
    <location>
        <begin position="117"/>
        <end position="154"/>
    </location>
</feature>
<reference evidence="7 8" key="1">
    <citation type="journal article" date="2013" name="Front. Plant Sci.">
        <title>The Reference Genome of the Halophytic Plant Eutrema salsugineum.</title>
        <authorList>
            <person name="Yang R."/>
            <person name="Jarvis D.E."/>
            <person name="Chen H."/>
            <person name="Beilstein M.A."/>
            <person name="Grimwood J."/>
            <person name="Jenkins J."/>
            <person name="Shu S."/>
            <person name="Prochnik S."/>
            <person name="Xin M."/>
            <person name="Ma C."/>
            <person name="Schmutz J."/>
            <person name="Wing R.A."/>
            <person name="Mitchell-Olds T."/>
            <person name="Schumaker K.S."/>
            <person name="Wang X."/>
        </authorList>
    </citation>
    <scope>NUCLEOTIDE SEQUENCE [LARGE SCALE GENOMIC DNA]</scope>
</reference>